<dbReference type="PANTHER" id="PTHR38567:SF1">
    <property type="entry name" value="DUF4291 DOMAIN-CONTAINING PROTEIN"/>
    <property type="match status" value="1"/>
</dbReference>
<dbReference type="KEGG" id="sseo:D0Z67_03560"/>
<accession>A0A4P6TS75</accession>
<organism evidence="1 2">
    <name type="scientific">Streptomyces seoulensis</name>
    <dbReference type="NCBI Taxonomy" id="73044"/>
    <lineage>
        <taxon>Bacteria</taxon>
        <taxon>Bacillati</taxon>
        <taxon>Actinomycetota</taxon>
        <taxon>Actinomycetes</taxon>
        <taxon>Kitasatosporales</taxon>
        <taxon>Streptomycetaceae</taxon>
        <taxon>Streptomyces</taxon>
    </lineage>
</organism>
<dbReference type="STRING" id="73044.GCA_000725795_03779"/>
<dbReference type="Proteomes" id="UP000292547">
    <property type="component" value="Chromosome"/>
</dbReference>
<name>A0A4P6TS75_STRSO</name>
<dbReference type="GeneID" id="300098003"/>
<dbReference type="InterPro" id="IPR025633">
    <property type="entry name" value="DUF4291"/>
</dbReference>
<protein>
    <submittedName>
        <fullName evidence="1">DUF4291 domain-containing protein</fullName>
    </submittedName>
</protein>
<proteinExistence type="predicted"/>
<dbReference type="Pfam" id="PF14124">
    <property type="entry name" value="DUF4291"/>
    <property type="match status" value="1"/>
</dbReference>
<evidence type="ECO:0000313" key="1">
    <source>
        <dbReference type="EMBL" id="QBJ89473.1"/>
    </source>
</evidence>
<dbReference type="OrthoDB" id="65842at2"/>
<sequence length="203" mass="22489">MIDQATAPEPKFRVRAAHTPTTLTVYQAYRPGIGVPAAREGRFPAAWSRSRMTWIKPSFLWMMYRCGWGTKEGQETVLAVDITRAGFEWALRNACLSHHVPALHGTPADFKRALREAPARVQWDPERDLGLNPLPHRSLQLGLTGEAAARYADEWIVGIRDVTPLAREIHGAVRSGRTAEARALLPQESPYPAPEGLLAHLGA</sequence>
<reference evidence="1 2" key="1">
    <citation type="submission" date="2018-08" db="EMBL/GenBank/DDBJ databases">
        <title>The complete genome sequence of Streptomyces seoulensis, a pioneer strain for nickel superoxide dismutase discovery.</title>
        <authorList>
            <person name="Shin J."/>
            <person name="Lee J.-S."/>
            <person name="Lee E.-J."/>
            <person name="Youn H.-D."/>
        </authorList>
    </citation>
    <scope>NUCLEOTIDE SEQUENCE [LARGE SCALE GENOMIC DNA]</scope>
    <source>
        <strain evidence="1 2">KCTC 9819</strain>
    </source>
</reference>
<dbReference type="RefSeq" id="WP_031181951.1">
    <property type="nucleotide sequence ID" value="NZ_CP032229.1"/>
</dbReference>
<gene>
    <name evidence="1" type="ORF">D0Z67_03560</name>
</gene>
<keyword evidence="2" id="KW-1185">Reference proteome</keyword>
<dbReference type="AlphaFoldDB" id="A0A4P6TS75"/>
<evidence type="ECO:0000313" key="2">
    <source>
        <dbReference type="Proteomes" id="UP000292547"/>
    </source>
</evidence>
<dbReference type="PANTHER" id="PTHR38567">
    <property type="entry name" value="DUF4291 DOMAIN-CONTAINING PROTEIN"/>
    <property type="match status" value="1"/>
</dbReference>
<dbReference type="EMBL" id="CP032229">
    <property type="protein sequence ID" value="QBJ89473.1"/>
    <property type="molecule type" value="Genomic_DNA"/>
</dbReference>